<evidence type="ECO:0000313" key="4">
    <source>
        <dbReference type="EMBL" id="EEF48741.1"/>
    </source>
</evidence>
<dbReference type="EC" id="2.3.1.150" evidence="4"/>
<dbReference type="Gene3D" id="3.30.559.10">
    <property type="entry name" value="Chloramphenicol acetyltransferase-like domain"/>
    <property type="match status" value="2"/>
</dbReference>
<name>B9RHW9_RICCO</name>
<keyword evidence="3 4" id="KW-0012">Acyltransferase</keyword>
<dbReference type="STRING" id="3988.B9RHW9"/>
<dbReference type="eggNOG" id="ENOG502QYCI">
    <property type="taxonomic scope" value="Eukaryota"/>
</dbReference>
<keyword evidence="2 4" id="KW-0808">Transferase</keyword>
<sequence>MILYYSNQDANTNDDAISRRTQLLKQSLSKTLTHYYPLAGQMKDPLSVDCNDEGVYYVQARANLTLSEYLSRPDLTSLQNLMPRQASWYEQTSRSFVVMIQETTFVCGSLAIGVLVFHMIMDCYAAALQHRGNSDGSFRTLSQTRETLHKEICVDASSIDNLKVLATSSSVKNPTHVEVVSAFLFECVTAILKATSGIDRPTASSHVVNLRGKATPPIPESSFGNLSWVVYALSLPKETKLTPLVLKGREAIKKIESDFVKKIQGDGGFPKLYEMIKETGKTLTSTTFCNGVNFIGVTSWCGFGLYEVDFGWGKPTWASSIGFSTDATAPILNSIILMDSKLEKGIEAWVFMDKEDLVLLDKYEELLAYASINPSPMKLGMLVSHP</sequence>
<dbReference type="EMBL" id="EQ973781">
    <property type="protein sequence ID" value="EEF48741.1"/>
    <property type="molecule type" value="Genomic_DNA"/>
</dbReference>
<dbReference type="Pfam" id="PF02458">
    <property type="entry name" value="Transferase"/>
    <property type="match status" value="2"/>
</dbReference>
<dbReference type="Proteomes" id="UP000008311">
    <property type="component" value="Unassembled WGS sequence"/>
</dbReference>
<dbReference type="GO" id="GO:0047180">
    <property type="term" value="F:salutaridinol 7-O-acetyltransferase activity"/>
    <property type="evidence" value="ECO:0007669"/>
    <property type="project" value="UniProtKB-EC"/>
</dbReference>
<dbReference type="InterPro" id="IPR023213">
    <property type="entry name" value="CAT-like_dom_sf"/>
</dbReference>
<evidence type="ECO:0000313" key="5">
    <source>
        <dbReference type="Proteomes" id="UP000008311"/>
    </source>
</evidence>
<evidence type="ECO:0000256" key="3">
    <source>
        <dbReference type="ARBA" id="ARBA00023315"/>
    </source>
</evidence>
<protein>
    <submittedName>
        <fullName evidence="4">Transferase, putative</fullName>
        <ecNumber evidence="4">2.3.1.150</ecNumber>
    </submittedName>
</protein>
<dbReference type="PANTHER" id="PTHR31623">
    <property type="entry name" value="F21J9.9"/>
    <property type="match status" value="1"/>
</dbReference>
<evidence type="ECO:0000256" key="2">
    <source>
        <dbReference type="ARBA" id="ARBA00022679"/>
    </source>
</evidence>
<dbReference type="InParanoid" id="B9RHW9"/>
<comment type="similarity">
    <text evidence="1">Belongs to the plant acyltransferase family.</text>
</comment>
<dbReference type="AlphaFoldDB" id="B9RHW9"/>
<dbReference type="PANTHER" id="PTHR31623:SF33">
    <property type="entry name" value="STEMMADENINE O-ACETYLTRANSFERASE-LIKE"/>
    <property type="match status" value="1"/>
</dbReference>
<organism evidence="4 5">
    <name type="scientific">Ricinus communis</name>
    <name type="common">Castor bean</name>
    <dbReference type="NCBI Taxonomy" id="3988"/>
    <lineage>
        <taxon>Eukaryota</taxon>
        <taxon>Viridiplantae</taxon>
        <taxon>Streptophyta</taxon>
        <taxon>Embryophyta</taxon>
        <taxon>Tracheophyta</taxon>
        <taxon>Spermatophyta</taxon>
        <taxon>Magnoliopsida</taxon>
        <taxon>eudicotyledons</taxon>
        <taxon>Gunneridae</taxon>
        <taxon>Pentapetalae</taxon>
        <taxon>rosids</taxon>
        <taxon>fabids</taxon>
        <taxon>Malpighiales</taxon>
        <taxon>Euphorbiaceae</taxon>
        <taxon>Acalyphoideae</taxon>
        <taxon>Acalypheae</taxon>
        <taxon>Ricinus</taxon>
    </lineage>
</organism>
<evidence type="ECO:0000256" key="1">
    <source>
        <dbReference type="ARBA" id="ARBA00009861"/>
    </source>
</evidence>
<keyword evidence="5" id="KW-1185">Reference proteome</keyword>
<proteinExistence type="inferred from homology"/>
<accession>B9RHW9</accession>
<reference evidence="5" key="1">
    <citation type="journal article" date="2010" name="Nat. Biotechnol.">
        <title>Draft genome sequence of the oilseed species Ricinus communis.</title>
        <authorList>
            <person name="Chan A.P."/>
            <person name="Crabtree J."/>
            <person name="Zhao Q."/>
            <person name="Lorenzi H."/>
            <person name="Orvis J."/>
            <person name="Puiu D."/>
            <person name="Melake-Berhan A."/>
            <person name="Jones K.M."/>
            <person name="Redman J."/>
            <person name="Chen G."/>
            <person name="Cahoon E.B."/>
            <person name="Gedil M."/>
            <person name="Stanke M."/>
            <person name="Haas B.J."/>
            <person name="Wortman J.R."/>
            <person name="Fraser-Liggett C.M."/>
            <person name="Ravel J."/>
            <person name="Rabinowicz P.D."/>
        </authorList>
    </citation>
    <scope>NUCLEOTIDE SEQUENCE [LARGE SCALE GENOMIC DNA]</scope>
    <source>
        <strain evidence="5">cv. Hale</strain>
    </source>
</reference>
<gene>
    <name evidence="4" type="ORF">RCOM_1574330</name>
</gene>